<dbReference type="Proteomes" id="UP000095463">
    <property type="component" value="Unassembled WGS sequence"/>
</dbReference>
<name>A0A1E5XPV0_9HYPH</name>
<dbReference type="EMBL" id="LAJE02000198">
    <property type="protein sequence ID" value="OEO30544.1"/>
    <property type="molecule type" value="Genomic_DNA"/>
</dbReference>
<evidence type="ECO:0000313" key="1">
    <source>
        <dbReference type="EMBL" id="OEO30544.1"/>
    </source>
</evidence>
<accession>A0A1E5XPV0</accession>
<keyword evidence="2" id="KW-1185">Reference proteome</keyword>
<proteinExistence type="predicted"/>
<dbReference type="RefSeq" id="WP_069910211.1">
    <property type="nucleotide sequence ID" value="NZ_LAJE02000198.1"/>
</dbReference>
<dbReference type="AlphaFoldDB" id="A0A1E5XPV0"/>
<evidence type="ECO:0000313" key="2">
    <source>
        <dbReference type="Proteomes" id="UP000095463"/>
    </source>
</evidence>
<gene>
    <name evidence="1" type="ORF">VW23_020560</name>
</gene>
<organism evidence="1 2">
    <name type="scientific">Devosia insulae DS-56</name>
    <dbReference type="NCBI Taxonomy" id="1116389"/>
    <lineage>
        <taxon>Bacteria</taxon>
        <taxon>Pseudomonadati</taxon>
        <taxon>Pseudomonadota</taxon>
        <taxon>Alphaproteobacteria</taxon>
        <taxon>Hyphomicrobiales</taxon>
        <taxon>Devosiaceae</taxon>
        <taxon>Devosia</taxon>
    </lineage>
</organism>
<sequence>MRRYRRLVLIDRLIPFLAAIVGLVALAGAVAVQLNTDAKTKAVTEAVAALRTSVDELGKRAEAAATPIDDGTAAGLLALQDRMVKLEGEWTDQQAAAAAAPAALPGAPDASTATAEIDPNLPTTDCIPLGTRFMVTPGESYPICQSKAVIKTGLITADTVTMDGVGQVVETGFGTIAGTSCTVMVFSADEAGFAEVRVTCT</sequence>
<comment type="caution">
    <text evidence="1">The sequence shown here is derived from an EMBL/GenBank/DDBJ whole genome shotgun (WGS) entry which is preliminary data.</text>
</comment>
<reference evidence="1 2" key="1">
    <citation type="journal article" date="2015" name="Genome Announc.">
        <title>Genome Assemblies of Three Soil-Associated Devosia species: D. insulae, D. limi, and D. soli.</title>
        <authorList>
            <person name="Hassan Y.I."/>
            <person name="Lepp D."/>
            <person name="Zhou T."/>
        </authorList>
    </citation>
    <scope>NUCLEOTIDE SEQUENCE [LARGE SCALE GENOMIC DNA]</scope>
    <source>
        <strain evidence="1 2">DS-56</strain>
    </source>
</reference>
<protein>
    <submittedName>
        <fullName evidence="1">Uncharacterized protein</fullName>
    </submittedName>
</protein>